<organism evidence="1 2">
    <name type="scientific">Rhizobium chutanense</name>
    <dbReference type="NCBI Taxonomy" id="2035448"/>
    <lineage>
        <taxon>Bacteria</taxon>
        <taxon>Pseudomonadati</taxon>
        <taxon>Pseudomonadota</taxon>
        <taxon>Alphaproteobacteria</taxon>
        <taxon>Hyphomicrobiales</taxon>
        <taxon>Rhizobiaceae</taxon>
        <taxon>Rhizobium/Agrobacterium group</taxon>
        <taxon>Rhizobium</taxon>
    </lineage>
</organism>
<evidence type="ECO:0000313" key="1">
    <source>
        <dbReference type="EMBL" id="PDT01411.1"/>
    </source>
</evidence>
<dbReference type="RefSeq" id="WP_097614794.1">
    <property type="nucleotide sequence ID" value="NZ_NWSV01000023.1"/>
</dbReference>
<name>A0A2A6J604_9HYPH</name>
<reference evidence="1 2" key="1">
    <citation type="submission" date="2017-09" db="EMBL/GenBank/DDBJ databases">
        <title>Comparative genomics of rhizobia isolated from Phaseolus vulgaris in China.</title>
        <authorList>
            <person name="Tong W."/>
        </authorList>
    </citation>
    <scope>NUCLEOTIDE SEQUENCE [LARGE SCALE GENOMIC DNA]</scope>
    <source>
        <strain evidence="1 2">C5</strain>
    </source>
</reference>
<accession>A0A2A6J604</accession>
<dbReference type="EMBL" id="NWSV01000023">
    <property type="protein sequence ID" value="PDT01411.1"/>
    <property type="molecule type" value="Genomic_DNA"/>
</dbReference>
<dbReference type="Proteomes" id="UP000220768">
    <property type="component" value="Unassembled WGS sequence"/>
</dbReference>
<evidence type="ECO:0000313" key="2">
    <source>
        <dbReference type="Proteomes" id="UP000220768"/>
    </source>
</evidence>
<comment type="caution">
    <text evidence="1">The sequence shown here is derived from an EMBL/GenBank/DDBJ whole genome shotgun (WGS) entry which is preliminary data.</text>
</comment>
<protein>
    <submittedName>
        <fullName evidence="1">Uncharacterized protein</fullName>
    </submittedName>
</protein>
<sequence>MIADPSAARVAADLQEVAFLSGCDAGRWRIIVFSFPKLDFAITATEPDGRTSEYGFRAELTNYPAVAPQVQIWDHARNCPLSPTMRPKGGPRVQKTFQHWGSDTVYRPWDRMTGPHGDNAGMFPHLAWRPDRHLSFVFEDLYGILNSNARAQPLRATA</sequence>
<dbReference type="AlphaFoldDB" id="A0A2A6J604"/>
<gene>
    <name evidence="1" type="ORF">CO666_25265</name>
</gene>
<keyword evidence="2" id="KW-1185">Reference proteome</keyword>
<proteinExistence type="predicted"/>
<dbReference type="Pfam" id="PF24702">
    <property type="entry name" value="DUF7665"/>
    <property type="match status" value="1"/>
</dbReference>
<dbReference type="InterPro" id="IPR056082">
    <property type="entry name" value="BilB-like"/>
</dbReference>